<keyword evidence="1" id="KW-0488">Methylation</keyword>
<comment type="caution">
    <text evidence="6">The sequence shown here is derived from an EMBL/GenBank/DDBJ whole genome shotgun (WGS) entry which is preliminary data.</text>
</comment>
<keyword evidence="3" id="KW-0636">Prenylation</keyword>
<dbReference type="PANTHER" id="PTHR46195:SF18">
    <property type="entry name" value="SUPEROXIDE DISMUTASE 1 COPPER CHAPERONE-LIKE PROTEIN"/>
    <property type="match status" value="1"/>
</dbReference>
<evidence type="ECO:0000256" key="4">
    <source>
        <dbReference type="ARBA" id="ARBA00024045"/>
    </source>
</evidence>
<dbReference type="AlphaFoldDB" id="A0A8K0HQK2"/>
<protein>
    <recommendedName>
        <fullName evidence="5">HMA domain-containing protein</fullName>
    </recommendedName>
</protein>
<feature type="domain" description="HMA" evidence="5">
    <location>
        <begin position="50"/>
        <end position="117"/>
    </location>
</feature>
<keyword evidence="2" id="KW-0479">Metal-binding</keyword>
<dbReference type="PROSITE" id="PS50846">
    <property type="entry name" value="HMA_2"/>
    <property type="match status" value="1"/>
</dbReference>
<evidence type="ECO:0000259" key="5">
    <source>
        <dbReference type="PROSITE" id="PS50846"/>
    </source>
</evidence>
<comment type="similarity">
    <text evidence="4">Belongs to the HIPP family.</text>
</comment>
<sequence length="175" mass="19758">MLRVIERHQIIDYQIGGRTDEVIDDPDDVSGVAVDLEEEEEMGDQDFEEAIVAEFGVSMHCNACERSVAKTISKLKGVEKFSTDMNNHRVVVMGKFDPQKVAKKLRKKTGKKVYIVADNEEDHEPKDTGANCEGDHQAIIQGITDLNPFLIDYNCKEMEMLMMFSDENPNACLVM</sequence>
<dbReference type="Gene3D" id="3.30.70.100">
    <property type="match status" value="1"/>
</dbReference>
<dbReference type="SUPFAM" id="SSF55008">
    <property type="entry name" value="HMA, heavy metal-associated domain"/>
    <property type="match status" value="1"/>
</dbReference>
<accession>A0A8K0HQK2</accession>
<keyword evidence="3" id="KW-0449">Lipoprotein</keyword>
<name>A0A8K0HQK2_9ROSA</name>
<dbReference type="Proteomes" id="UP000796880">
    <property type="component" value="Unassembled WGS sequence"/>
</dbReference>
<dbReference type="CDD" id="cd00371">
    <property type="entry name" value="HMA"/>
    <property type="match status" value="1"/>
</dbReference>
<evidence type="ECO:0000256" key="1">
    <source>
        <dbReference type="ARBA" id="ARBA00022481"/>
    </source>
</evidence>
<dbReference type="Pfam" id="PF00403">
    <property type="entry name" value="HMA"/>
    <property type="match status" value="1"/>
</dbReference>
<evidence type="ECO:0000313" key="7">
    <source>
        <dbReference type="Proteomes" id="UP000796880"/>
    </source>
</evidence>
<dbReference type="EMBL" id="VOIH02000001">
    <property type="protein sequence ID" value="KAF3457292.1"/>
    <property type="molecule type" value="Genomic_DNA"/>
</dbReference>
<gene>
    <name evidence="6" type="ORF">FNV43_RR01949</name>
</gene>
<dbReference type="GO" id="GO:0046872">
    <property type="term" value="F:metal ion binding"/>
    <property type="evidence" value="ECO:0007669"/>
    <property type="project" value="UniProtKB-KW"/>
</dbReference>
<dbReference type="OrthoDB" id="1927097at2759"/>
<dbReference type="InterPro" id="IPR006121">
    <property type="entry name" value="HMA_dom"/>
</dbReference>
<organism evidence="6 7">
    <name type="scientific">Rhamnella rubrinervis</name>
    <dbReference type="NCBI Taxonomy" id="2594499"/>
    <lineage>
        <taxon>Eukaryota</taxon>
        <taxon>Viridiplantae</taxon>
        <taxon>Streptophyta</taxon>
        <taxon>Embryophyta</taxon>
        <taxon>Tracheophyta</taxon>
        <taxon>Spermatophyta</taxon>
        <taxon>Magnoliopsida</taxon>
        <taxon>eudicotyledons</taxon>
        <taxon>Gunneridae</taxon>
        <taxon>Pentapetalae</taxon>
        <taxon>rosids</taxon>
        <taxon>fabids</taxon>
        <taxon>Rosales</taxon>
        <taxon>Rhamnaceae</taxon>
        <taxon>rhamnoid group</taxon>
        <taxon>Rhamneae</taxon>
        <taxon>Rhamnella</taxon>
    </lineage>
</organism>
<evidence type="ECO:0000256" key="2">
    <source>
        <dbReference type="ARBA" id="ARBA00022723"/>
    </source>
</evidence>
<keyword evidence="7" id="KW-1185">Reference proteome</keyword>
<reference evidence="6" key="1">
    <citation type="submission" date="2020-03" db="EMBL/GenBank/DDBJ databases">
        <title>A high-quality chromosome-level genome assembly of a woody plant with both climbing and erect habits, Rhamnella rubrinervis.</title>
        <authorList>
            <person name="Lu Z."/>
            <person name="Yang Y."/>
            <person name="Zhu X."/>
            <person name="Sun Y."/>
        </authorList>
    </citation>
    <scope>NUCLEOTIDE SEQUENCE</scope>
    <source>
        <strain evidence="6">BYM</strain>
        <tissue evidence="6">Leaf</tissue>
    </source>
</reference>
<dbReference type="InterPro" id="IPR044577">
    <property type="entry name" value="HIPP4/7/8/17/18/19"/>
</dbReference>
<proteinExistence type="inferred from homology"/>
<dbReference type="InterPro" id="IPR036163">
    <property type="entry name" value="HMA_dom_sf"/>
</dbReference>
<dbReference type="PANTHER" id="PTHR46195">
    <property type="entry name" value="HEAVY METAL-ASSOCIATED ISOPRENYLATED PLANT PROTEIN 7"/>
    <property type="match status" value="1"/>
</dbReference>
<evidence type="ECO:0000313" key="6">
    <source>
        <dbReference type="EMBL" id="KAF3457292.1"/>
    </source>
</evidence>
<evidence type="ECO:0000256" key="3">
    <source>
        <dbReference type="ARBA" id="ARBA00023289"/>
    </source>
</evidence>